<dbReference type="PANTHER" id="PTHR15462">
    <property type="entry name" value="SERINE PROTEASE"/>
    <property type="match status" value="1"/>
</dbReference>
<dbReference type="InterPro" id="IPR043504">
    <property type="entry name" value="Peptidase_S1_PA_chymotrypsin"/>
</dbReference>
<dbReference type="InterPro" id="IPR050966">
    <property type="entry name" value="Glutamyl_endopeptidase"/>
</dbReference>
<accession>A0A836BQR6</accession>
<feature type="region of interest" description="Disordered" evidence="3">
    <location>
        <begin position="1"/>
        <end position="26"/>
    </location>
</feature>
<evidence type="ECO:0000259" key="4">
    <source>
        <dbReference type="Pfam" id="PF00089"/>
    </source>
</evidence>
<reference evidence="5" key="1">
    <citation type="journal article" date="2020" name="bioRxiv">
        <title>Comparative genomics of Chlamydomonas.</title>
        <authorList>
            <person name="Craig R.J."/>
            <person name="Hasan A.R."/>
            <person name="Ness R.W."/>
            <person name="Keightley P.D."/>
        </authorList>
    </citation>
    <scope>NUCLEOTIDE SEQUENCE</scope>
    <source>
        <strain evidence="5">CCAP 11/70</strain>
    </source>
</reference>
<dbReference type="AlphaFoldDB" id="A0A836BQR6"/>
<dbReference type="EMBL" id="JAEHOE010000124">
    <property type="protein sequence ID" value="KAG2485696.1"/>
    <property type="molecule type" value="Genomic_DNA"/>
</dbReference>
<evidence type="ECO:0000256" key="2">
    <source>
        <dbReference type="ARBA" id="ARBA00022729"/>
    </source>
</evidence>
<sequence>MERHGTVGRRAAPVAPAAAPVAPAPLAPAPVAPASVASASVAPATVAPASVAPASIAPASAAQASVAPATVARTPVAPTPVAPATVPSAPSPATVPSAPSPATVASTAHHTLTAHRALAALPAPSAQVAEDDDDQSPPEPAEAEEPGEAEEPEEEDEPEEEGEGAKAEASIAAGIRRALLRARASASAGAHGSSHPGEDQAGPRVGVEIGDAGLGATRRRKLGWVLGMDNRTEELSTSDTKVNSRVNGRLAFRNPATGASGWCSGSLISANAVLTAAHCVYNIGSGVWYDMMTFTPGQRSPSGSAPWGTFNVRYMTYTNLFTSTTPGYDLAVVVLLNTNIGSSLGFLGYGYDCTSTAFQLVTMGYPGDKPLGSRWKNNCTTPVTNVCTLPSSGLLMTCDTVEGQSGSPMFMATNNVARFVVSYETTSGTLMNGAAVINANTFPQEGPWGPCALRVLCERRLA</sequence>
<evidence type="ECO:0000256" key="3">
    <source>
        <dbReference type="SAM" id="MobiDB-lite"/>
    </source>
</evidence>
<feature type="compositionally biased region" description="Low complexity" evidence="3">
    <location>
        <begin position="186"/>
        <end position="195"/>
    </location>
</feature>
<organism evidence="5 6">
    <name type="scientific">Edaphochlamys debaryana</name>
    <dbReference type="NCBI Taxonomy" id="47281"/>
    <lineage>
        <taxon>Eukaryota</taxon>
        <taxon>Viridiplantae</taxon>
        <taxon>Chlorophyta</taxon>
        <taxon>core chlorophytes</taxon>
        <taxon>Chlorophyceae</taxon>
        <taxon>CS clade</taxon>
        <taxon>Chlamydomonadales</taxon>
        <taxon>Chlamydomonadales incertae sedis</taxon>
        <taxon>Edaphochlamys</taxon>
    </lineage>
</organism>
<feature type="compositionally biased region" description="Acidic residues" evidence="3">
    <location>
        <begin position="129"/>
        <end position="162"/>
    </location>
</feature>
<comment type="similarity">
    <text evidence="1">Belongs to the peptidase S1 family.</text>
</comment>
<keyword evidence="6" id="KW-1185">Reference proteome</keyword>
<dbReference type="GO" id="GO:0006508">
    <property type="term" value="P:proteolysis"/>
    <property type="evidence" value="ECO:0007669"/>
    <property type="project" value="InterPro"/>
</dbReference>
<feature type="compositionally biased region" description="Low complexity" evidence="3">
    <location>
        <begin position="11"/>
        <end position="21"/>
    </location>
</feature>
<evidence type="ECO:0000256" key="1">
    <source>
        <dbReference type="ARBA" id="ARBA00007664"/>
    </source>
</evidence>
<feature type="region of interest" description="Disordered" evidence="3">
    <location>
        <begin position="186"/>
        <end position="212"/>
    </location>
</feature>
<feature type="region of interest" description="Disordered" evidence="3">
    <location>
        <begin position="82"/>
        <end position="109"/>
    </location>
</feature>
<dbReference type="SUPFAM" id="SSF50494">
    <property type="entry name" value="Trypsin-like serine proteases"/>
    <property type="match status" value="1"/>
</dbReference>
<dbReference type="Proteomes" id="UP000612055">
    <property type="component" value="Unassembled WGS sequence"/>
</dbReference>
<dbReference type="PROSITE" id="PS00134">
    <property type="entry name" value="TRYPSIN_HIS"/>
    <property type="match status" value="1"/>
</dbReference>
<dbReference type="PANTHER" id="PTHR15462:SF8">
    <property type="entry name" value="SERINE PROTEASE"/>
    <property type="match status" value="1"/>
</dbReference>
<dbReference type="InterPro" id="IPR001254">
    <property type="entry name" value="Trypsin_dom"/>
</dbReference>
<dbReference type="Gene3D" id="2.40.10.10">
    <property type="entry name" value="Trypsin-like serine proteases"/>
    <property type="match status" value="2"/>
</dbReference>
<gene>
    <name evidence="5" type="ORF">HYH03_015581</name>
</gene>
<comment type="caution">
    <text evidence="5">The sequence shown here is derived from an EMBL/GenBank/DDBJ whole genome shotgun (WGS) entry which is preliminary data.</text>
</comment>
<dbReference type="InterPro" id="IPR018114">
    <property type="entry name" value="TRYPSIN_HIS"/>
</dbReference>
<evidence type="ECO:0000313" key="6">
    <source>
        <dbReference type="Proteomes" id="UP000612055"/>
    </source>
</evidence>
<keyword evidence="2" id="KW-0732">Signal</keyword>
<proteinExistence type="inferred from homology"/>
<protein>
    <recommendedName>
        <fullName evidence="4">Peptidase S1 domain-containing protein</fullName>
    </recommendedName>
</protein>
<feature type="region of interest" description="Disordered" evidence="3">
    <location>
        <begin position="125"/>
        <end position="168"/>
    </location>
</feature>
<dbReference type="Pfam" id="PF00089">
    <property type="entry name" value="Trypsin"/>
    <property type="match status" value="1"/>
</dbReference>
<name>A0A836BQR6_9CHLO</name>
<evidence type="ECO:0000313" key="5">
    <source>
        <dbReference type="EMBL" id="KAG2485696.1"/>
    </source>
</evidence>
<dbReference type="GO" id="GO:0004252">
    <property type="term" value="F:serine-type endopeptidase activity"/>
    <property type="evidence" value="ECO:0007669"/>
    <property type="project" value="InterPro"/>
</dbReference>
<dbReference type="OrthoDB" id="551340at2759"/>
<feature type="domain" description="Peptidase S1" evidence="4">
    <location>
        <begin position="254"/>
        <end position="416"/>
    </location>
</feature>
<dbReference type="InterPro" id="IPR009003">
    <property type="entry name" value="Peptidase_S1_PA"/>
</dbReference>